<keyword evidence="6" id="KW-1185">Reference proteome</keyword>
<comment type="caution">
    <text evidence="5">The sequence shown here is derived from an EMBL/GenBank/DDBJ whole genome shotgun (WGS) entry which is preliminary data.</text>
</comment>
<feature type="domain" description="HTH araC/xylS-type" evidence="4">
    <location>
        <begin position="89"/>
        <end position="188"/>
    </location>
</feature>
<dbReference type="GO" id="GO:0003700">
    <property type="term" value="F:DNA-binding transcription factor activity"/>
    <property type="evidence" value="ECO:0007669"/>
    <property type="project" value="InterPro"/>
</dbReference>
<dbReference type="Pfam" id="PF12833">
    <property type="entry name" value="HTH_18"/>
    <property type="match status" value="1"/>
</dbReference>
<dbReference type="InterPro" id="IPR020449">
    <property type="entry name" value="Tscrpt_reg_AraC-type_HTH"/>
</dbReference>
<dbReference type="PRINTS" id="PR00032">
    <property type="entry name" value="HTHARAC"/>
</dbReference>
<accession>A0A5C6D3L8</accession>
<dbReference type="Proteomes" id="UP000318437">
    <property type="component" value="Unassembled WGS sequence"/>
</dbReference>
<organism evidence="5 6">
    <name type="scientific">Bythopirellula polymerisocia</name>
    <dbReference type="NCBI Taxonomy" id="2528003"/>
    <lineage>
        <taxon>Bacteria</taxon>
        <taxon>Pseudomonadati</taxon>
        <taxon>Planctomycetota</taxon>
        <taxon>Planctomycetia</taxon>
        <taxon>Pirellulales</taxon>
        <taxon>Lacipirellulaceae</taxon>
        <taxon>Bythopirellula</taxon>
    </lineage>
</organism>
<evidence type="ECO:0000256" key="1">
    <source>
        <dbReference type="ARBA" id="ARBA00023015"/>
    </source>
</evidence>
<keyword evidence="2" id="KW-0238">DNA-binding</keyword>
<dbReference type="RefSeq" id="WP_146448750.1">
    <property type="nucleotide sequence ID" value="NZ_SJPS01000001.1"/>
</dbReference>
<dbReference type="GO" id="GO:0043565">
    <property type="term" value="F:sequence-specific DNA binding"/>
    <property type="evidence" value="ECO:0007669"/>
    <property type="project" value="InterPro"/>
</dbReference>
<dbReference type="OrthoDB" id="6003540at2"/>
<keyword evidence="3" id="KW-0804">Transcription</keyword>
<dbReference type="PANTHER" id="PTHR43280:SF28">
    <property type="entry name" value="HTH-TYPE TRANSCRIPTIONAL ACTIVATOR RHAS"/>
    <property type="match status" value="1"/>
</dbReference>
<sequence length="204" mass="23219">MIDNSSNQIALKEALQVVRMLKSRSAVDFVWEQVEKVLLSEEVSSKSVAAAESRSQESFDGPRRDSCCCSHSESLDGHSLVRYDDDRLQKALCFIHQHLDESIGVQEITREICVSRRWLEYAFRAAFGITPFQYVRCVRLELARLQLISEPQYKVHQIALNLGFTSARQFAMTFRQHFGYSPSVWRNQNADDCAASFGSLAEAC</sequence>
<dbReference type="InterPro" id="IPR018060">
    <property type="entry name" value="HTH_AraC"/>
</dbReference>
<evidence type="ECO:0000313" key="5">
    <source>
        <dbReference type="EMBL" id="TWU30464.1"/>
    </source>
</evidence>
<dbReference type="Gene3D" id="1.10.10.60">
    <property type="entry name" value="Homeodomain-like"/>
    <property type="match status" value="1"/>
</dbReference>
<name>A0A5C6D3L8_9BACT</name>
<dbReference type="PROSITE" id="PS01124">
    <property type="entry name" value="HTH_ARAC_FAMILY_2"/>
    <property type="match status" value="1"/>
</dbReference>
<protein>
    <submittedName>
        <fullName evidence="5">Regulatory protein SoxS</fullName>
    </submittedName>
</protein>
<evidence type="ECO:0000256" key="3">
    <source>
        <dbReference type="ARBA" id="ARBA00023163"/>
    </source>
</evidence>
<dbReference type="AlphaFoldDB" id="A0A5C6D3L8"/>
<dbReference type="InterPro" id="IPR009057">
    <property type="entry name" value="Homeodomain-like_sf"/>
</dbReference>
<evidence type="ECO:0000256" key="2">
    <source>
        <dbReference type="ARBA" id="ARBA00023125"/>
    </source>
</evidence>
<reference evidence="5 6" key="1">
    <citation type="submission" date="2019-02" db="EMBL/GenBank/DDBJ databases">
        <title>Deep-cultivation of Planctomycetes and their phenomic and genomic characterization uncovers novel biology.</title>
        <authorList>
            <person name="Wiegand S."/>
            <person name="Jogler M."/>
            <person name="Boedeker C."/>
            <person name="Pinto D."/>
            <person name="Vollmers J."/>
            <person name="Rivas-Marin E."/>
            <person name="Kohn T."/>
            <person name="Peeters S.H."/>
            <person name="Heuer A."/>
            <person name="Rast P."/>
            <person name="Oberbeckmann S."/>
            <person name="Bunk B."/>
            <person name="Jeske O."/>
            <person name="Meyerdierks A."/>
            <person name="Storesund J.E."/>
            <person name="Kallscheuer N."/>
            <person name="Luecker S."/>
            <person name="Lage O.M."/>
            <person name="Pohl T."/>
            <person name="Merkel B.J."/>
            <person name="Hornburger P."/>
            <person name="Mueller R.-W."/>
            <person name="Bruemmer F."/>
            <person name="Labrenz M."/>
            <person name="Spormann A.M."/>
            <person name="Op Den Camp H."/>
            <person name="Overmann J."/>
            <person name="Amann R."/>
            <person name="Jetten M.S.M."/>
            <person name="Mascher T."/>
            <person name="Medema M.H."/>
            <person name="Devos D.P."/>
            <person name="Kaster A.-K."/>
            <person name="Ovreas L."/>
            <person name="Rohde M."/>
            <person name="Galperin M.Y."/>
            <person name="Jogler C."/>
        </authorList>
    </citation>
    <scope>NUCLEOTIDE SEQUENCE [LARGE SCALE GENOMIC DNA]</scope>
    <source>
        <strain evidence="5 6">Pla144</strain>
    </source>
</reference>
<dbReference type="EMBL" id="SJPS01000001">
    <property type="protein sequence ID" value="TWU30464.1"/>
    <property type="molecule type" value="Genomic_DNA"/>
</dbReference>
<proteinExistence type="predicted"/>
<dbReference type="PANTHER" id="PTHR43280">
    <property type="entry name" value="ARAC-FAMILY TRANSCRIPTIONAL REGULATOR"/>
    <property type="match status" value="1"/>
</dbReference>
<evidence type="ECO:0000313" key="6">
    <source>
        <dbReference type="Proteomes" id="UP000318437"/>
    </source>
</evidence>
<dbReference type="SMART" id="SM00342">
    <property type="entry name" value="HTH_ARAC"/>
    <property type="match status" value="1"/>
</dbReference>
<dbReference type="PROSITE" id="PS00041">
    <property type="entry name" value="HTH_ARAC_FAMILY_1"/>
    <property type="match status" value="1"/>
</dbReference>
<evidence type="ECO:0000259" key="4">
    <source>
        <dbReference type="PROSITE" id="PS01124"/>
    </source>
</evidence>
<gene>
    <name evidence="5" type="primary">soxS</name>
    <name evidence="5" type="ORF">Pla144_12510</name>
</gene>
<dbReference type="SUPFAM" id="SSF46689">
    <property type="entry name" value="Homeodomain-like"/>
    <property type="match status" value="2"/>
</dbReference>
<dbReference type="InterPro" id="IPR018062">
    <property type="entry name" value="HTH_AraC-typ_CS"/>
</dbReference>
<keyword evidence="1" id="KW-0805">Transcription regulation</keyword>